<dbReference type="EMBL" id="JAGSYN010000276">
    <property type="protein sequence ID" value="KAG7660601.1"/>
    <property type="molecule type" value="Genomic_DNA"/>
</dbReference>
<dbReference type="InterPro" id="IPR002716">
    <property type="entry name" value="PIN_dom"/>
</dbReference>
<dbReference type="InterPro" id="IPR049014">
    <property type="entry name" value="SWT1_C"/>
</dbReference>
<gene>
    <name evidence="8" type="ORF">J8A68_005867</name>
</gene>
<dbReference type="GO" id="GO:0005634">
    <property type="term" value="C:nucleus"/>
    <property type="evidence" value="ECO:0007669"/>
    <property type="project" value="UniProtKB-SubCell"/>
</dbReference>
<evidence type="ECO:0000256" key="3">
    <source>
        <dbReference type="ARBA" id="ARBA00023242"/>
    </source>
</evidence>
<dbReference type="CDD" id="cd18727">
    <property type="entry name" value="PIN_Swt1-like"/>
    <property type="match status" value="1"/>
</dbReference>
<dbReference type="Proteomes" id="UP000694255">
    <property type="component" value="Unassembled WGS sequence"/>
</dbReference>
<comment type="similarity">
    <text evidence="4">Belongs to the SWT1 family.</text>
</comment>
<evidence type="ECO:0000256" key="5">
    <source>
        <dbReference type="ARBA" id="ARBA00074620"/>
    </source>
</evidence>
<comment type="subcellular location">
    <subcellularLocation>
        <location evidence="1">Nucleus</location>
    </subcellularLocation>
</comment>
<evidence type="ECO:0000313" key="8">
    <source>
        <dbReference type="EMBL" id="KAG7660601.1"/>
    </source>
</evidence>
<dbReference type="SMART" id="SM00670">
    <property type="entry name" value="PINc"/>
    <property type="match status" value="1"/>
</dbReference>
<keyword evidence="9" id="KW-1185">Reference proteome</keyword>
<feature type="region of interest" description="Disordered" evidence="6">
    <location>
        <begin position="1"/>
        <end position="32"/>
    </location>
</feature>
<evidence type="ECO:0000313" key="9">
    <source>
        <dbReference type="Proteomes" id="UP000694255"/>
    </source>
</evidence>
<dbReference type="GeneID" id="73472667"/>
<evidence type="ECO:0000256" key="2">
    <source>
        <dbReference type="ARBA" id="ARBA00023163"/>
    </source>
</evidence>
<proteinExistence type="inferred from homology"/>
<dbReference type="PANTHER" id="PTHR16161:SF0">
    <property type="entry name" value="TRANSCRIPTIONAL PROTEIN SWT1"/>
    <property type="match status" value="1"/>
</dbReference>
<name>A0A8J5UIY9_9ASCO</name>
<feature type="domain" description="PIN" evidence="7">
    <location>
        <begin position="124"/>
        <end position="256"/>
    </location>
</feature>
<dbReference type="PANTHER" id="PTHR16161">
    <property type="entry name" value="TRANSCRIPTIONAL PROTEIN SWT1"/>
    <property type="match status" value="1"/>
</dbReference>
<dbReference type="FunFam" id="3.40.50.1010:FF:000045">
    <property type="entry name" value="Transcriptional protein swt1"/>
    <property type="match status" value="1"/>
</dbReference>
<evidence type="ECO:0000256" key="1">
    <source>
        <dbReference type="ARBA" id="ARBA00004123"/>
    </source>
</evidence>
<protein>
    <recommendedName>
        <fullName evidence="5">Transcriptional protein SWT1</fullName>
    </recommendedName>
</protein>
<dbReference type="AlphaFoldDB" id="A0A8J5UIY9"/>
<evidence type="ECO:0000256" key="4">
    <source>
        <dbReference type="ARBA" id="ARBA00060839"/>
    </source>
</evidence>
<dbReference type="OrthoDB" id="2017974at2759"/>
<organism evidence="8 9">
    <name type="scientific">[Candida] subhashii</name>
    <dbReference type="NCBI Taxonomy" id="561895"/>
    <lineage>
        <taxon>Eukaryota</taxon>
        <taxon>Fungi</taxon>
        <taxon>Dikarya</taxon>
        <taxon>Ascomycota</taxon>
        <taxon>Saccharomycotina</taxon>
        <taxon>Pichiomycetes</taxon>
        <taxon>Debaryomycetaceae</taxon>
        <taxon>Spathaspora</taxon>
    </lineage>
</organism>
<dbReference type="Pfam" id="PF21693">
    <property type="entry name" value="SWT1_3rd"/>
    <property type="match status" value="1"/>
</dbReference>
<keyword evidence="2" id="KW-0804">Transcription</keyword>
<evidence type="ECO:0000259" key="7">
    <source>
        <dbReference type="SMART" id="SM00670"/>
    </source>
</evidence>
<keyword evidence="3" id="KW-0539">Nucleus</keyword>
<dbReference type="InterPro" id="IPR052626">
    <property type="entry name" value="SWT1_Regulator"/>
</dbReference>
<evidence type="ECO:0000256" key="6">
    <source>
        <dbReference type="SAM" id="MobiDB-lite"/>
    </source>
</evidence>
<dbReference type="RefSeq" id="XP_049260834.1">
    <property type="nucleotide sequence ID" value="XM_049409979.1"/>
</dbReference>
<reference evidence="8 9" key="1">
    <citation type="journal article" date="2021" name="DNA Res.">
        <title>Genome analysis of Candida subhashii reveals its hybrid nature and dual mitochondrial genome conformations.</title>
        <authorList>
            <person name="Mixao V."/>
            <person name="Hegedusova E."/>
            <person name="Saus E."/>
            <person name="Pryszcz L.P."/>
            <person name="Cillingova A."/>
            <person name="Nosek J."/>
            <person name="Gabaldon T."/>
        </authorList>
    </citation>
    <scope>NUCLEOTIDE SEQUENCE [LARGE SCALE GENOMIC DNA]</scope>
    <source>
        <strain evidence="8 9">CBS 10753</strain>
    </source>
</reference>
<comment type="caution">
    <text evidence="8">The sequence shown here is derived from an EMBL/GenBank/DDBJ whole genome shotgun (WGS) entry which is preliminary data.</text>
</comment>
<sequence length="486" mass="55006">MNELPSKYSSVGLSPEDQHKVITSGPPKRPRKPIEYTIRTIESKIQDAVTNQTYQNSNYIDEDIEMVPMDTDKEVDAISSYIAYCRDSGNLSSHSHDEYLGDDMMIDEHHNNITELEIIEGNISFLVVDTNFIISHLQIIDELRELAIEFGLKIILPIPVIQELDGLKNSTKIQSNGGSGEMLSGVSVGHLARWANEWIYTSLANSSTVVKGQKLSQRIDRDAMKDDAILDCCIYFKQTHPHNLVVLLSNDKNLCSKALMNDMLTVSFRKDMTAELIASMIFNQNINTFGKLETKVSTTVHHQPAYSHAYTSPPPQQQQQQKHLEPSKEWIEAAQDINGFQSFSEISSKVYNEIETILSSALHHCMKAEFGDDLDLIRDYDNSSGKTIAESANVLIRFWFPVFQPYFSPLPGNFKPFEETGSGKSSHKTPIFIQQPTTIKELYAFVEFWSTVLDTIYDAIMGETEQQALEVLTTRWKKMASSSQMH</sequence>
<dbReference type="Pfam" id="PF13638">
    <property type="entry name" value="PIN_4"/>
    <property type="match status" value="1"/>
</dbReference>
<accession>A0A8J5UIY9</accession>